<comment type="caution">
    <text evidence="1">The sequence shown here is derived from an EMBL/GenBank/DDBJ whole genome shotgun (WGS) entry which is preliminary data.</text>
</comment>
<accession>A0ABS5YIX5</accession>
<dbReference type="Proteomes" id="UP001519654">
    <property type="component" value="Unassembled WGS sequence"/>
</dbReference>
<reference evidence="1 2" key="1">
    <citation type="submission" date="2021-06" db="EMBL/GenBank/DDBJ databases">
        <title>Actinoplanes lichenicola sp. nov., and Actinoplanes ovalisporus sp. nov., isolated from lichen in Thailand.</title>
        <authorList>
            <person name="Saeng-In P."/>
            <person name="Kanchanasin P."/>
            <person name="Yuki M."/>
            <person name="Kudo T."/>
            <person name="Ohkuma M."/>
            <person name="Phongsopitanun W."/>
            <person name="Tanasupawat S."/>
        </authorList>
    </citation>
    <scope>NUCLEOTIDE SEQUENCE [LARGE SCALE GENOMIC DNA]</scope>
    <source>
        <strain evidence="1 2">NBRC 110975</strain>
    </source>
</reference>
<dbReference type="RefSeq" id="WP_215785361.1">
    <property type="nucleotide sequence ID" value="NZ_JAHKKG010000002.1"/>
</dbReference>
<dbReference type="EMBL" id="JAHKKG010000002">
    <property type="protein sequence ID" value="MBU2663434.1"/>
    <property type="molecule type" value="Genomic_DNA"/>
</dbReference>
<evidence type="ECO:0000313" key="1">
    <source>
        <dbReference type="EMBL" id="MBU2663434.1"/>
    </source>
</evidence>
<evidence type="ECO:0000313" key="2">
    <source>
        <dbReference type="Proteomes" id="UP001519654"/>
    </source>
</evidence>
<organism evidence="1 2">
    <name type="scientific">Paractinoplanes bogorensis</name>
    <dbReference type="NCBI Taxonomy" id="1610840"/>
    <lineage>
        <taxon>Bacteria</taxon>
        <taxon>Bacillati</taxon>
        <taxon>Actinomycetota</taxon>
        <taxon>Actinomycetes</taxon>
        <taxon>Micromonosporales</taxon>
        <taxon>Micromonosporaceae</taxon>
        <taxon>Paractinoplanes</taxon>
    </lineage>
</organism>
<keyword evidence="2" id="KW-1185">Reference proteome</keyword>
<protein>
    <submittedName>
        <fullName evidence="1">Uncharacterized protein</fullName>
    </submittedName>
</protein>
<sequence length="151" mass="16524">MSYGIYFDSTTPAEALRQALHTLYNVAPEFVYVGPYEQLNSYGGPDPIVLITPVDGPFGHELQAGDKLQELTRATPLELAQAVCRIARSRALVDEGSPAPDYWFLVAADGSFGRVMTDPDNEDLTILYALEPISGEPGLKVVPPPDWAKTW</sequence>
<gene>
    <name evidence="1" type="ORF">KOI35_07940</name>
</gene>
<name>A0ABS5YIX5_9ACTN</name>
<proteinExistence type="predicted"/>